<evidence type="ECO:0000256" key="4">
    <source>
        <dbReference type="PIRNR" id="PIRNR036492"/>
    </source>
</evidence>
<accession>A0A4P9YVT5</accession>
<keyword evidence="3" id="KW-0520">NAD</keyword>
<dbReference type="InterPro" id="IPR016163">
    <property type="entry name" value="Ald_DH_C"/>
</dbReference>
<dbReference type="PANTHER" id="PTHR43570:SF16">
    <property type="entry name" value="ALDEHYDE DEHYDROGENASE TYPE III, ISOFORM Q"/>
    <property type="match status" value="1"/>
</dbReference>
<dbReference type="EMBL" id="KZ990892">
    <property type="protein sequence ID" value="RKP23542.1"/>
    <property type="molecule type" value="Genomic_DNA"/>
</dbReference>
<dbReference type="Pfam" id="PF00171">
    <property type="entry name" value="Aldedh"/>
    <property type="match status" value="1"/>
</dbReference>
<evidence type="ECO:0000313" key="9">
    <source>
        <dbReference type="EMBL" id="RKP23542.1"/>
    </source>
</evidence>
<dbReference type="PROSITE" id="PS00687">
    <property type="entry name" value="ALDEHYDE_DEHYDR_GLU"/>
    <property type="match status" value="1"/>
</dbReference>
<keyword evidence="10" id="KW-1185">Reference proteome</keyword>
<dbReference type="InterPro" id="IPR012394">
    <property type="entry name" value="Aldehyde_DH_NAD(P)"/>
</dbReference>
<evidence type="ECO:0000256" key="6">
    <source>
        <dbReference type="PROSITE-ProRule" id="PRU10007"/>
    </source>
</evidence>
<dbReference type="CDD" id="cd07087">
    <property type="entry name" value="ALDH_F3-13-14_CALDH-like"/>
    <property type="match status" value="1"/>
</dbReference>
<dbReference type="InterPro" id="IPR029510">
    <property type="entry name" value="Ald_DH_CS_GLU"/>
</dbReference>
<dbReference type="SUPFAM" id="SSF53720">
    <property type="entry name" value="ALDH-like"/>
    <property type="match status" value="1"/>
</dbReference>
<dbReference type="OrthoDB" id="440325at2759"/>
<keyword evidence="2 4" id="KW-0560">Oxidoreductase</keyword>
<evidence type="ECO:0000259" key="8">
    <source>
        <dbReference type="Pfam" id="PF00171"/>
    </source>
</evidence>
<name>A0A4P9YVT5_9FUNG</name>
<dbReference type="PANTHER" id="PTHR43570">
    <property type="entry name" value="ALDEHYDE DEHYDROGENASE"/>
    <property type="match status" value="1"/>
</dbReference>
<dbReference type="FunFam" id="3.40.605.10:FF:000004">
    <property type="entry name" value="Aldehyde dehydrogenase"/>
    <property type="match status" value="1"/>
</dbReference>
<evidence type="ECO:0000256" key="2">
    <source>
        <dbReference type="ARBA" id="ARBA00023002"/>
    </source>
</evidence>
<dbReference type="GO" id="GO:0004029">
    <property type="term" value="F:aldehyde dehydrogenase (NAD+) activity"/>
    <property type="evidence" value="ECO:0007669"/>
    <property type="project" value="TreeGrafter"/>
</dbReference>
<evidence type="ECO:0000256" key="1">
    <source>
        <dbReference type="ARBA" id="ARBA00009986"/>
    </source>
</evidence>
<dbReference type="InterPro" id="IPR016160">
    <property type="entry name" value="Ald_DH_CS_CYS"/>
</dbReference>
<dbReference type="InterPro" id="IPR016162">
    <property type="entry name" value="Ald_DH_N"/>
</dbReference>
<dbReference type="PROSITE" id="PS00070">
    <property type="entry name" value="ALDEHYDE_DEHYDR_CYS"/>
    <property type="match status" value="1"/>
</dbReference>
<dbReference type="AlphaFoldDB" id="A0A4P9YVT5"/>
<organism evidence="9 10">
    <name type="scientific">Syncephalis pseudoplumigaleata</name>
    <dbReference type="NCBI Taxonomy" id="1712513"/>
    <lineage>
        <taxon>Eukaryota</taxon>
        <taxon>Fungi</taxon>
        <taxon>Fungi incertae sedis</taxon>
        <taxon>Zoopagomycota</taxon>
        <taxon>Zoopagomycotina</taxon>
        <taxon>Zoopagomycetes</taxon>
        <taxon>Zoopagales</taxon>
        <taxon>Piptocephalidaceae</taxon>
        <taxon>Syncephalis</taxon>
    </lineage>
</organism>
<feature type="active site" evidence="5">
    <location>
        <position position="254"/>
    </location>
</feature>
<dbReference type="InterPro" id="IPR016161">
    <property type="entry name" value="Ald_DH/histidinol_DH"/>
</dbReference>
<dbReference type="GO" id="GO:0006081">
    <property type="term" value="P:aldehyde metabolic process"/>
    <property type="evidence" value="ECO:0007669"/>
    <property type="project" value="InterPro"/>
</dbReference>
<sequence length="506" mass="56921">MTHDTLVYSTKEEIKQCTEDLAATFETGLTRPLSFRKQQLRQFVRLCDEQRDALLEAVQKDIGKHPYETMACELALVRDDAMRALDKLSSWAKPEYPSVRLTFALSRPHVRRVPYGMALIMGAWNYPLVLMLAPFVGAMAAGNTVVLKPSELAPYSARAITELLPRYLDQRAYRVVNGAVEESSQLLATKFDYIFYTGSGHVGRIVMQAAAQQLTPVTLELGGKSPLIIHRSCNLSVTANRLFFGKFLNCGQTCIAPDYVLCPRDLIEPLMVELRRCYKAFFDGNARRSECYGKIINERHFDRLMGLLEEDKASGCQVLLGGTSDREARYIEPTVILSNAKAALMRDEIFGPFMPIIEMDSVDEAISFVNRRDQPLTLYLFATDKKVIEKVRESTRSGAMLINDTMVHMAIAQLPFGGSGASGMGRYRGKAGFDTFSNQRAFVHNGYFDDPARHLLIYPPYNTKRIPLFLLALSRYSPWNMKFKNATLLVLVLVLLGAFAKVRGLF</sequence>
<feature type="active site" evidence="5 6">
    <location>
        <position position="220"/>
    </location>
</feature>
<dbReference type="FunFam" id="3.40.309.10:FF:000003">
    <property type="entry name" value="Aldehyde dehydrogenase"/>
    <property type="match status" value="1"/>
</dbReference>
<reference evidence="10" key="1">
    <citation type="journal article" date="2018" name="Nat. Microbiol.">
        <title>Leveraging single-cell genomics to expand the fungal tree of life.</title>
        <authorList>
            <person name="Ahrendt S.R."/>
            <person name="Quandt C.A."/>
            <person name="Ciobanu D."/>
            <person name="Clum A."/>
            <person name="Salamov A."/>
            <person name="Andreopoulos B."/>
            <person name="Cheng J.F."/>
            <person name="Woyke T."/>
            <person name="Pelin A."/>
            <person name="Henrissat B."/>
            <person name="Reynolds N.K."/>
            <person name="Benny G.L."/>
            <person name="Smith M.E."/>
            <person name="James T.Y."/>
            <person name="Grigoriev I.V."/>
        </authorList>
    </citation>
    <scope>NUCLEOTIDE SEQUENCE [LARGE SCALE GENOMIC DNA]</scope>
    <source>
        <strain evidence="10">Benny S71-1</strain>
    </source>
</reference>
<dbReference type="Proteomes" id="UP000278143">
    <property type="component" value="Unassembled WGS sequence"/>
</dbReference>
<evidence type="ECO:0000313" key="10">
    <source>
        <dbReference type="Proteomes" id="UP000278143"/>
    </source>
</evidence>
<proteinExistence type="inferred from homology"/>
<dbReference type="Gene3D" id="3.40.309.10">
    <property type="entry name" value="Aldehyde Dehydrogenase, Chain A, domain 2"/>
    <property type="match status" value="1"/>
</dbReference>
<protein>
    <recommendedName>
        <fullName evidence="4">Aldehyde dehydrogenase</fullName>
    </recommendedName>
</protein>
<evidence type="ECO:0000256" key="5">
    <source>
        <dbReference type="PIRSR" id="PIRSR036492-1"/>
    </source>
</evidence>
<dbReference type="InterPro" id="IPR015590">
    <property type="entry name" value="Aldehyde_DH_dom"/>
</dbReference>
<dbReference type="Gene3D" id="3.40.605.10">
    <property type="entry name" value="Aldehyde Dehydrogenase, Chain A, domain 1"/>
    <property type="match status" value="1"/>
</dbReference>
<evidence type="ECO:0000256" key="7">
    <source>
        <dbReference type="RuleBase" id="RU003345"/>
    </source>
</evidence>
<comment type="similarity">
    <text evidence="1 4 7">Belongs to the aldehyde dehydrogenase family.</text>
</comment>
<evidence type="ECO:0000256" key="3">
    <source>
        <dbReference type="ARBA" id="ARBA00023027"/>
    </source>
</evidence>
<dbReference type="PIRSF" id="PIRSF036492">
    <property type="entry name" value="ALDH"/>
    <property type="match status" value="1"/>
</dbReference>
<dbReference type="GO" id="GO:0005737">
    <property type="term" value="C:cytoplasm"/>
    <property type="evidence" value="ECO:0007669"/>
    <property type="project" value="TreeGrafter"/>
</dbReference>
<feature type="domain" description="Aldehyde dehydrogenase" evidence="8">
    <location>
        <begin position="8"/>
        <end position="440"/>
    </location>
</feature>
<gene>
    <name evidence="9" type="ORF">SYNPS1DRAFT_24400</name>
</gene>